<feature type="region of interest" description="Disordered" evidence="1">
    <location>
        <begin position="144"/>
        <end position="163"/>
    </location>
</feature>
<evidence type="ECO:0000256" key="1">
    <source>
        <dbReference type="SAM" id="MobiDB-lite"/>
    </source>
</evidence>
<comment type="caution">
    <text evidence="2">The sequence shown here is derived from an EMBL/GenBank/DDBJ whole genome shotgun (WGS) entry which is preliminary data.</text>
</comment>
<sequence>MARVPRGSLRVRWLGVRLEPPTRRWVPHPKRRGAIRDVGRSVSTDARRLIGSFYFHRGTGTLIRDTFLYWNVAREVVCVTTDDASIHNDCRCIETIGYQIIEDNTWTKTPAEVHESIEDGKEYYVEHNGSKTYLEPAERNGTKYVRTEPNDTSRDNLLQQPSC</sequence>
<evidence type="ECO:0000313" key="2">
    <source>
        <dbReference type="EMBL" id="PCR88632.1"/>
    </source>
</evidence>
<dbReference type="InterPro" id="IPR024997">
    <property type="entry name" value="DUF3892"/>
</dbReference>
<dbReference type="Proteomes" id="UP000219689">
    <property type="component" value="Unassembled WGS sequence"/>
</dbReference>
<proteinExistence type="predicted"/>
<dbReference type="EMBL" id="NXNI01000003">
    <property type="protein sequence ID" value="PCR88632.1"/>
    <property type="molecule type" value="Genomic_DNA"/>
</dbReference>
<organism evidence="2 3">
    <name type="scientific">Natrinema ejinorense</name>
    <dbReference type="NCBI Taxonomy" id="373386"/>
    <lineage>
        <taxon>Archaea</taxon>
        <taxon>Methanobacteriati</taxon>
        <taxon>Methanobacteriota</taxon>
        <taxon>Stenosarchaea group</taxon>
        <taxon>Halobacteria</taxon>
        <taxon>Halobacteriales</taxon>
        <taxon>Natrialbaceae</taxon>
        <taxon>Natrinema</taxon>
    </lineage>
</organism>
<protein>
    <recommendedName>
        <fullName evidence="4">DUF3892 domain-containing protein</fullName>
    </recommendedName>
</protein>
<keyword evidence="3" id="KW-1185">Reference proteome</keyword>
<gene>
    <name evidence="2" type="ORF">CP557_21605</name>
</gene>
<evidence type="ECO:0008006" key="4">
    <source>
        <dbReference type="Google" id="ProtNLM"/>
    </source>
</evidence>
<evidence type="ECO:0000313" key="3">
    <source>
        <dbReference type="Proteomes" id="UP000219689"/>
    </source>
</evidence>
<feature type="compositionally biased region" description="Basic and acidic residues" evidence="1">
    <location>
        <begin position="144"/>
        <end position="154"/>
    </location>
</feature>
<reference evidence="2 3" key="1">
    <citation type="submission" date="2017-09" db="EMBL/GenBank/DDBJ databases">
        <title>Genome sequences of Natrinema ejinorence JCM 13890T.</title>
        <authorList>
            <person name="Roh S.W."/>
            <person name="Kim Y.B."/>
            <person name="Kim J.Y."/>
        </authorList>
    </citation>
    <scope>NUCLEOTIDE SEQUENCE [LARGE SCALE GENOMIC DNA]</scope>
    <source>
        <strain evidence="2 3">JCM 13890</strain>
    </source>
</reference>
<dbReference type="AlphaFoldDB" id="A0A2A5QP70"/>
<name>A0A2A5QP70_9EURY</name>
<dbReference type="Pfam" id="PF13031">
    <property type="entry name" value="DUF3892"/>
    <property type="match status" value="1"/>
</dbReference>
<accession>A0A2A5QP70</accession>